<keyword evidence="2" id="KW-1185">Reference proteome</keyword>
<comment type="caution">
    <text evidence="1">The sequence shown here is derived from an EMBL/GenBank/DDBJ whole genome shotgun (WGS) entry which is preliminary data.</text>
</comment>
<evidence type="ECO:0000313" key="1">
    <source>
        <dbReference type="EMBL" id="GMF05408.1"/>
    </source>
</evidence>
<sequence length="113" mass="12155">MSIADDATTDPVLKETFDSTTQHAPQSTISNTTTTTQPQPEQSSTDNSNPTTTTITANGEDLQNNQDKVTSSTTTTVDGDIVDFKESKEENKQPDNSSLSAANVLNHNKLIHC</sequence>
<organism evidence="1 2">
    <name type="scientific">Ambrosiozyma monospora</name>
    <name type="common">Yeast</name>
    <name type="synonym">Endomycopsis monosporus</name>
    <dbReference type="NCBI Taxonomy" id="43982"/>
    <lineage>
        <taxon>Eukaryota</taxon>
        <taxon>Fungi</taxon>
        <taxon>Dikarya</taxon>
        <taxon>Ascomycota</taxon>
        <taxon>Saccharomycotina</taxon>
        <taxon>Pichiomycetes</taxon>
        <taxon>Pichiales</taxon>
        <taxon>Pichiaceae</taxon>
        <taxon>Ambrosiozyma</taxon>
    </lineage>
</organism>
<accession>A0ACB5U947</accession>
<gene>
    <name evidence="1" type="ORF">Amon02_001232300</name>
</gene>
<dbReference type="EMBL" id="BSXS01014393">
    <property type="protein sequence ID" value="GMF05408.1"/>
    <property type="molecule type" value="Genomic_DNA"/>
</dbReference>
<proteinExistence type="predicted"/>
<reference evidence="1" key="1">
    <citation type="submission" date="2023-04" db="EMBL/GenBank/DDBJ databases">
        <title>Ambrosiozyma monospora NBRC 10751.</title>
        <authorList>
            <person name="Ichikawa N."/>
            <person name="Sato H."/>
            <person name="Tonouchi N."/>
        </authorList>
    </citation>
    <scope>NUCLEOTIDE SEQUENCE</scope>
    <source>
        <strain evidence="1">NBRC 10751</strain>
    </source>
</reference>
<evidence type="ECO:0000313" key="2">
    <source>
        <dbReference type="Proteomes" id="UP001165064"/>
    </source>
</evidence>
<dbReference type="Proteomes" id="UP001165064">
    <property type="component" value="Unassembled WGS sequence"/>
</dbReference>
<protein>
    <submittedName>
        <fullName evidence="1">Unnamed protein product</fullName>
    </submittedName>
</protein>
<name>A0ACB5U947_AMBMO</name>